<dbReference type="Pfam" id="PF24608">
    <property type="entry name" value="PDDEXK_15"/>
    <property type="match status" value="1"/>
</dbReference>
<evidence type="ECO:0000313" key="1">
    <source>
        <dbReference type="EMBL" id="ATG86350.1"/>
    </source>
</evidence>
<dbReference type="EMBL" id="MF787246">
    <property type="protein sequence ID" value="ATG86350.1"/>
    <property type="molecule type" value="Genomic_DNA"/>
</dbReference>
<reference evidence="1 2" key="1">
    <citation type="submission" date="2017-08" db="EMBL/GenBank/DDBJ databases">
        <title>Isolation and Characterization of phages of Lactobacillus pentosus and plantarum.</title>
        <authorList>
            <person name="Qi R."/>
            <person name="Yu M."/>
            <person name="Qiao X."/>
            <person name="Li Y."/>
        </authorList>
    </citation>
    <scope>NUCLEOTIDE SEQUENCE [LARGE SCALE GENOMIC DNA]</scope>
</reference>
<accession>A0A291I9I0</accession>
<dbReference type="InterPro" id="IPR056931">
    <property type="entry name" value="D14-like"/>
</dbReference>
<gene>
    <name evidence="1" type="ORF">LpeD_51</name>
</gene>
<proteinExistence type="predicted"/>
<evidence type="ECO:0000313" key="2">
    <source>
        <dbReference type="Proteomes" id="UP000229296"/>
    </source>
</evidence>
<dbReference type="Proteomes" id="UP000229296">
    <property type="component" value="Segment"/>
</dbReference>
<name>A0A291I9I0_9CAUD</name>
<organism evidence="1 2">
    <name type="scientific">Lactobacillus phage LpeD</name>
    <dbReference type="NCBI Taxonomy" id="2041210"/>
    <lineage>
        <taxon>Viruses</taxon>
        <taxon>Duplodnaviria</taxon>
        <taxon>Heunggongvirae</taxon>
        <taxon>Uroviricota</taxon>
        <taxon>Caudoviricetes</taxon>
        <taxon>Herelleviridae</taxon>
        <taxon>Elpedvirus</taxon>
        <taxon>Elpedvirus LpeD</taxon>
    </lineage>
</organism>
<sequence length="219" mass="25146">MDIGCDKMDGRSRHVKGSNFERDVAKKFTEWSGVKFNRTFASGAQGKENAGDTRITGDLFAPVGYSFPFSVECKNHNNFNIRNLFLGGSVIKLFLKQNISDARLSNRAPLLVSKVSREDTYCVLPYTAELEDLLRNKKLPYFRKYFSYLDERTHINNVFDMIVTNLNSLLLATPEQLDSWYKDIDWDYLNKDKQTPFSNTGGLLDSLIDNVKEELDKDE</sequence>
<keyword evidence="2" id="KW-1185">Reference proteome</keyword>
<protein>
    <submittedName>
        <fullName evidence="1">Putative resolvase</fullName>
    </submittedName>
</protein>